<dbReference type="FunFam" id="2.10.90.10:FF:000025">
    <property type="entry name" value="vascular endothelial growth factor C"/>
    <property type="match status" value="1"/>
</dbReference>
<dbReference type="GO" id="GO:0060754">
    <property type="term" value="P:positive regulation of mast cell chemotaxis"/>
    <property type="evidence" value="ECO:0007669"/>
    <property type="project" value="TreeGrafter"/>
</dbReference>
<name>A0A9D3MJB1_ANGAN</name>
<dbReference type="GO" id="GO:0001666">
    <property type="term" value="P:response to hypoxia"/>
    <property type="evidence" value="ECO:0007669"/>
    <property type="project" value="TreeGrafter"/>
</dbReference>
<evidence type="ECO:0000256" key="11">
    <source>
        <dbReference type="ARBA" id="ARBA00023157"/>
    </source>
</evidence>
<evidence type="ECO:0000313" key="22">
    <source>
        <dbReference type="EMBL" id="KAG5848335.1"/>
    </source>
</evidence>
<evidence type="ECO:0000256" key="14">
    <source>
        <dbReference type="ARBA" id="ARBA00055409"/>
    </source>
</evidence>
<evidence type="ECO:0000313" key="23">
    <source>
        <dbReference type="Proteomes" id="UP001044222"/>
    </source>
</evidence>
<dbReference type="SMART" id="SM00141">
    <property type="entry name" value="PDGF"/>
    <property type="match status" value="1"/>
</dbReference>
<keyword evidence="10 19" id="KW-0339">Growth factor</keyword>
<dbReference type="GO" id="GO:0016020">
    <property type="term" value="C:membrane"/>
    <property type="evidence" value="ECO:0007669"/>
    <property type="project" value="InterPro"/>
</dbReference>
<keyword evidence="7 20" id="KW-0732">Signal</keyword>
<dbReference type="AlphaFoldDB" id="A0A9D3MJB1"/>
<evidence type="ECO:0000256" key="16">
    <source>
        <dbReference type="ARBA" id="ARBA00070957"/>
    </source>
</evidence>
<keyword evidence="4" id="KW-0964">Secreted</keyword>
<evidence type="ECO:0000256" key="18">
    <source>
        <dbReference type="ARBA" id="ARBA00082345"/>
    </source>
</evidence>
<evidence type="ECO:0000256" key="10">
    <source>
        <dbReference type="ARBA" id="ARBA00023030"/>
    </source>
</evidence>
<dbReference type="GO" id="GO:0005615">
    <property type="term" value="C:extracellular space"/>
    <property type="evidence" value="ECO:0007669"/>
    <property type="project" value="TreeGrafter"/>
</dbReference>
<dbReference type="GO" id="GO:0050930">
    <property type="term" value="P:induction of positive chemotaxis"/>
    <property type="evidence" value="ECO:0007669"/>
    <property type="project" value="TreeGrafter"/>
</dbReference>
<dbReference type="GO" id="GO:0038084">
    <property type="term" value="P:vascular endothelial growth factor signaling pathway"/>
    <property type="evidence" value="ECO:0007669"/>
    <property type="project" value="TreeGrafter"/>
</dbReference>
<dbReference type="SUPFAM" id="SSF57501">
    <property type="entry name" value="Cystine-knot cytokines"/>
    <property type="match status" value="1"/>
</dbReference>
<keyword evidence="23" id="KW-1185">Reference proteome</keyword>
<dbReference type="GO" id="GO:0045766">
    <property type="term" value="P:positive regulation of angiogenesis"/>
    <property type="evidence" value="ECO:0007669"/>
    <property type="project" value="TreeGrafter"/>
</dbReference>
<evidence type="ECO:0000256" key="8">
    <source>
        <dbReference type="ARBA" id="ARBA00022737"/>
    </source>
</evidence>
<dbReference type="GO" id="GO:0001938">
    <property type="term" value="P:positive regulation of endothelial cell proliferation"/>
    <property type="evidence" value="ECO:0007669"/>
    <property type="project" value="TreeGrafter"/>
</dbReference>
<reference evidence="22" key="1">
    <citation type="submission" date="2021-01" db="EMBL/GenBank/DDBJ databases">
        <title>A chromosome-scale assembly of European eel, Anguilla anguilla.</title>
        <authorList>
            <person name="Henkel C."/>
            <person name="Jong-Raadsen S.A."/>
            <person name="Dufour S."/>
            <person name="Weltzien F.-A."/>
            <person name="Palstra A.P."/>
            <person name="Pelster B."/>
            <person name="Spaink H.P."/>
            <person name="Van Den Thillart G.E."/>
            <person name="Jansen H."/>
            <person name="Zahm M."/>
            <person name="Klopp C."/>
            <person name="Cedric C."/>
            <person name="Louis A."/>
            <person name="Berthelot C."/>
            <person name="Parey E."/>
            <person name="Roest Crollius H."/>
            <person name="Montfort J."/>
            <person name="Robinson-Rechavi M."/>
            <person name="Bucao C."/>
            <person name="Bouchez O."/>
            <person name="Gislard M."/>
            <person name="Lluch J."/>
            <person name="Milhes M."/>
            <person name="Lampietro C."/>
            <person name="Lopez Roques C."/>
            <person name="Donnadieu C."/>
            <person name="Braasch I."/>
            <person name="Desvignes T."/>
            <person name="Postlethwait J."/>
            <person name="Bobe J."/>
            <person name="Guiguen Y."/>
            <person name="Dirks R."/>
        </authorList>
    </citation>
    <scope>NUCLEOTIDE SEQUENCE</scope>
    <source>
        <strain evidence="22">Tag_6206</strain>
        <tissue evidence="22">Liver</tissue>
    </source>
</reference>
<evidence type="ECO:0000256" key="5">
    <source>
        <dbReference type="ARBA" id="ARBA00022657"/>
    </source>
</evidence>
<organism evidence="22 23">
    <name type="scientific">Anguilla anguilla</name>
    <name type="common">European freshwater eel</name>
    <name type="synonym">Muraena anguilla</name>
    <dbReference type="NCBI Taxonomy" id="7936"/>
    <lineage>
        <taxon>Eukaryota</taxon>
        <taxon>Metazoa</taxon>
        <taxon>Chordata</taxon>
        <taxon>Craniata</taxon>
        <taxon>Vertebrata</taxon>
        <taxon>Euteleostomi</taxon>
        <taxon>Actinopterygii</taxon>
        <taxon>Neopterygii</taxon>
        <taxon>Teleostei</taxon>
        <taxon>Anguilliformes</taxon>
        <taxon>Anguillidae</taxon>
        <taxon>Anguilla</taxon>
    </lineage>
</organism>
<evidence type="ECO:0000256" key="9">
    <source>
        <dbReference type="ARBA" id="ARBA00022782"/>
    </source>
</evidence>
<dbReference type="GO" id="GO:0042056">
    <property type="term" value="F:chemoattractant activity"/>
    <property type="evidence" value="ECO:0007669"/>
    <property type="project" value="TreeGrafter"/>
</dbReference>
<dbReference type="GO" id="GO:0048010">
    <property type="term" value="P:vascular endothelial growth factor receptor signaling pathway"/>
    <property type="evidence" value="ECO:0007669"/>
    <property type="project" value="TreeGrafter"/>
</dbReference>
<sequence length="400" mass="45787">MNHWGLSLFLVYTVCLYTNIAVESVHDYYEYDQDEGDIKEHTEADLEQQLRSAASVDELMKIVYPNSWTMLKCRSKRGSRLAGRERFSAEARSEELPAFAAAYFNFEILKSIESEWRKTLCMPREVCLDVGREFGAATNVFYKPPCVSVYRCGGCCNSEELQCRNLSTSYISKTLFEITIPVTQGTKPVTVSFANHTSCRCLSKPDVYRQVHSIIRRALPECNVANKTCPKNHVWNNHMCRCVQEHDITAPSQNSRSESLDDGICGPNKELDEETCQCVCRRHHRASSCGPNQELDKHSCQCVCKAPPVPCGPNQEFNRDACQCTCAKVCPRHQPLNPSKCVCECNESPNKCFLRGRRFRQATCSCYRPPCEVRRRKCEAGFYFSEEVCRCIPTYWRRQD</sequence>
<evidence type="ECO:0000256" key="19">
    <source>
        <dbReference type="RuleBase" id="RU003818"/>
    </source>
</evidence>
<comment type="subcellular location">
    <subcellularLocation>
        <location evidence="1">Secreted</location>
    </subcellularLocation>
</comment>
<dbReference type="InterPro" id="IPR004153">
    <property type="entry name" value="CXCXC_repeat"/>
</dbReference>
<evidence type="ECO:0000256" key="3">
    <source>
        <dbReference type="ARBA" id="ARBA00022473"/>
    </source>
</evidence>
<proteinExistence type="inferred from homology"/>
<dbReference type="Pfam" id="PF00341">
    <property type="entry name" value="PDGF"/>
    <property type="match status" value="1"/>
</dbReference>
<keyword evidence="11" id="KW-1015">Disulfide bond</keyword>
<dbReference type="GO" id="GO:0008083">
    <property type="term" value="F:growth factor activity"/>
    <property type="evidence" value="ECO:0007669"/>
    <property type="project" value="UniProtKB-KW"/>
</dbReference>
<evidence type="ECO:0000256" key="20">
    <source>
        <dbReference type="SAM" id="SignalP"/>
    </source>
</evidence>
<feature type="domain" description="Platelet-derived growth factor (PDGF) family profile" evidence="21">
    <location>
        <begin position="107"/>
        <end position="206"/>
    </location>
</feature>
<dbReference type="EMBL" id="JAFIRN010000005">
    <property type="protein sequence ID" value="KAG5848335.1"/>
    <property type="molecule type" value="Genomic_DNA"/>
</dbReference>
<dbReference type="PANTHER" id="PTHR12025">
    <property type="entry name" value="VASCULAR ENDOTHELIAL GROWTH FACTOR"/>
    <property type="match status" value="1"/>
</dbReference>
<keyword evidence="6" id="KW-0165">Cleavage on pair of basic residues</keyword>
<feature type="chain" id="PRO_5039675216" description="Vascular endothelial growth factor C" evidence="20">
    <location>
        <begin position="25"/>
        <end position="400"/>
    </location>
</feature>
<evidence type="ECO:0000256" key="12">
    <source>
        <dbReference type="ARBA" id="ARBA00023180"/>
    </source>
</evidence>
<dbReference type="InterPro" id="IPR050507">
    <property type="entry name" value="PDGF/VEGF_growth_factor"/>
</dbReference>
<evidence type="ECO:0000256" key="6">
    <source>
        <dbReference type="ARBA" id="ARBA00022685"/>
    </source>
</evidence>
<evidence type="ECO:0000256" key="2">
    <source>
        <dbReference type="ARBA" id="ARBA00006686"/>
    </source>
</evidence>
<dbReference type="PANTHER" id="PTHR12025:SF3">
    <property type="entry name" value="VASCULAR ENDOTHELIAL GROWTH FACTOR C"/>
    <property type="match status" value="1"/>
</dbReference>
<dbReference type="Pfam" id="PF03128">
    <property type="entry name" value="CXCXC"/>
    <property type="match status" value="2"/>
</dbReference>
<keyword evidence="5" id="KW-0037">Angiogenesis</keyword>
<keyword evidence="9" id="KW-0221">Differentiation</keyword>
<dbReference type="InterPro" id="IPR023581">
    <property type="entry name" value="PD_growth_factor_CS"/>
</dbReference>
<dbReference type="GO" id="GO:0043185">
    <property type="term" value="F:vascular endothelial growth factor receptor 3 binding"/>
    <property type="evidence" value="ECO:0007669"/>
    <property type="project" value="TreeGrafter"/>
</dbReference>
<dbReference type="GO" id="GO:0030154">
    <property type="term" value="P:cell differentiation"/>
    <property type="evidence" value="ECO:0007669"/>
    <property type="project" value="UniProtKB-KW"/>
</dbReference>
<evidence type="ECO:0000256" key="17">
    <source>
        <dbReference type="ARBA" id="ARBA00080219"/>
    </source>
</evidence>
<evidence type="ECO:0000256" key="1">
    <source>
        <dbReference type="ARBA" id="ARBA00004613"/>
    </source>
</evidence>
<dbReference type="PROSITE" id="PS50278">
    <property type="entry name" value="PDGF_2"/>
    <property type="match status" value="1"/>
</dbReference>
<evidence type="ECO:0000259" key="21">
    <source>
        <dbReference type="PROSITE" id="PS50278"/>
    </source>
</evidence>
<feature type="signal peptide" evidence="20">
    <location>
        <begin position="1"/>
        <end position="24"/>
    </location>
</feature>
<comment type="function">
    <text evidence="14">Growth factor active in angiogenesis, and endothelial cell growth, stimulating their proliferation and migration and also has effects on the permeability of blood vessels. May function in angiogenesis of the venous and lymphatic vascular systems during embryogenesis, and also in the maintenance of differentiated lymphatic endothelium in adults. Binds and activates KDR/VEGFR2 and FLT4/VEGFR3 receptors.</text>
</comment>
<dbReference type="InterPro" id="IPR000072">
    <property type="entry name" value="PDGF/VEGF_dom"/>
</dbReference>
<dbReference type="GO" id="GO:0051781">
    <property type="term" value="P:positive regulation of cell division"/>
    <property type="evidence" value="ECO:0007669"/>
    <property type="project" value="UniProtKB-KW"/>
</dbReference>
<evidence type="ECO:0000256" key="7">
    <source>
        <dbReference type="ARBA" id="ARBA00022729"/>
    </source>
</evidence>
<dbReference type="Gene3D" id="2.10.90.10">
    <property type="entry name" value="Cystine-knot cytokines"/>
    <property type="match status" value="1"/>
</dbReference>
<protein>
    <recommendedName>
        <fullName evidence="16">Vascular endothelial growth factor C</fullName>
    </recommendedName>
    <alternativeName>
        <fullName evidence="17">Flt4 ligand</fullName>
    </alternativeName>
    <alternativeName>
        <fullName evidence="18">Vascular endothelial growth factor-related protein</fullName>
    </alternativeName>
</protein>
<dbReference type="GO" id="GO:0002040">
    <property type="term" value="P:sprouting angiogenesis"/>
    <property type="evidence" value="ECO:0007669"/>
    <property type="project" value="TreeGrafter"/>
</dbReference>
<dbReference type="PROSITE" id="PS00249">
    <property type="entry name" value="PDGF_1"/>
    <property type="match status" value="1"/>
</dbReference>
<keyword evidence="3" id="KW-0217">Developmental protein</keyword>
<dbReference type="CDD" id="cd00135">
    <property type="entry name" value="PDGF"/>
    <property type="match status" value="1"/>
</dbReference>
<accession>A0A9D3MJB1</accession>
<evidence type="ECO:0000256" key="15">
    <source>
        <dbReference type="ARBA" id="ARBA00063227"/>
    </source>
</evidence>
<comment type="similarity">
    <text evidence="2 19">Belongs to the PDGF/VEGF growth factor family.</text>
</comment>
<keyword evidence="13" id="KW-0497">Mitogen</keyword>
<dbReference type="Proteomes" id="UP001044222">
    <property type="component" value="Unassembled WGS sequence"/>
</dbReference>
<evidence type="ECO:0000256" key="4">
    <source>
        <dbReference type="ARBA" id="ARBA00022525"/>
    </source>
</evidence>
<keyword evidence="8" id="KW-0677">Repeat</keyword>
<gene>
    <name evidence="22" type="ORF">ANANG_G00097400</name>
</gene>
<comment type="caution">
    <text evidence="22">The sequence shown here is derived from an EMBL/GenBank/DDBJ whole genome shotgun (WGS) entry which is preliminary data.</text>
</comment>
<dbReference type="InterPro" id="IPR029034">
    <property type="entry name" value="Cystine-knot_cytokine"/>
</dbReference>
<comment type="subunit">
    <text evidence="15">Homodimer; non-covalent and antiparallel. Interacts with FLT4/VEGFR3; the interaction is required for FLT4/VEGFR3 homodimarization and activation.</text>
</comment>
<keyword evidence="12" id="KW-0325">Glycoprotein</keyword>
<evidence type="ECO:0000256" key="13">
    <source>
        <dbReference type="ARBA" id="ARBA00023246"/>
    </source>
</evidence>